<evidence type="ECO:0000256" key="4">
    <source>
        <dbReference type="ARBA" id="ARBA00022692"/>
    </source>
</evidence>
<dbReference type="Gene3D" id="1.10.3720.10">
    <property type="entry name" value="MetI-like"/>
    <property type="match status" value="1"/>
</dbReference>
<keyword evidence="10" id="KW-1185">Reference proteome</keyword>
<feature type="transmembrane region" description="Helical" evidence="7">
    <location>
        <begin position="207"/>
        <end position="232"/>
    </location>
</feature>
<reference evidence="9 10" key="1">
    <citation type="submission" date="2020-02" db="EMBL/GenBank/DDBJ databases">
        <authorList>
            <person name="Zheng R.K."/>
            <person name="Sun C.M."/>
        </authorList>
    </citation>
    <scope>NUCLEOTIDE SEQUENCE [LARGE SCALE GENOMIC DNA]</scope>
    <source>
        <strain evidence="10">rifampicinis</strain>
    </source>
</reference>
<evidence type="ECO:0000256" key="2">
    <source>
        <dbReference type="ARBA" id="ARBA00022448"/>
    </source>
</evidence>
<evidence type="ECO:0000313" key="10">
    <source>
        <dbReference type="Proteomes" id="UP000594468"/>
    </source>
</evidence>
<organism evidence="9 10">
    <name type="scientific">Phototrophicus methaneseepsis</name>
    <dbReference type="NCBI Taxonomy" id="2710758"/>
    <lineage>
        <taxon>Bacteria</taxon>
        <taxon>Bacillati</taxon>
        <taxon>Chloroflexota</taxon>
        <taxon>Candidatus Thermofontia</taxon>
        <taxon>Phototrophicales</taxon>
        <taxon>Phototrophicaceae</taxon>
        <taxon>Phototrophicus</taxon>
    </lineage>
</organism>
<evidence type="ECO:0000256" key="1">
    <source>
        <dbReference type="ARBA" id="ARBA00004651"/>
    </source>
</evidence>
<feature type="transmembrane region" description="Helical" evidence="7">
    <location>
        <begin position="267"/>
        <end position="288"/>
    </location>
</feature>
<feature type="transmembrane region" description="Helical" evidence="7">
    <location>
        <begin position="159"/>
        <end position="178"/>
    </location>
</feature>
<dbReference type="SUPFAM" id="SSF161098">
    <property type="entry name" value="MetI-like"/>
    <property type="match status" value="1"/>
</dbReference>
<comment type="subcellular location">
    <subcellularLocation>
        <location evidence="1 7">Cell membrane</location>
        <topology evidence="1 7">Multi-pass membrane protein</topology>
    </subcellularLocation>
</comment>
<protein>
    <submittedName>
        <fullName evidence="9">Carbohydrate ABC transporter permease</fullName>
    </submittedName>
</protein>
<keyword evidence="5 7" id="KW-1133">Transmembrane helix</keyword>
<dbReference type="KEGG" id="pmet:G4Y79_16675"/>
<dbReference type="InterPro" id="IPR000515">
    <property type="entry name" value="MetI-like"/>
</dbReference>
<proteinExistence type="inferred from homology"/>
<comment type="similarity">
    <text evidence="7">Belongs to the binding-protein-dependent transport system permease family.</text>
</comment>
<dbReference type="GO" id="GO:0005886">
    <property type="term" value="C:plasma membrane"/>
    <property type="evidence" value="ECO:0007669"/>
    <property type="project" value="UniProtKB-SubCell"/>
</dbReference>
<evidence type="ECO:0000313" key="9">
    <source>
        <dbReference type="EMBL" id="QPC85229.1"/>
    </source>
</evidence>
<dbReference type="GO" id="GO:0055085">
    <property type="term" value="P:transmembrane transport"/>
    <property type="evidence" value="ECO:0007669"/>
    <property type="project" value="InterPro"/>
</dbReference>
<name>A0A7S8IGZ6_9CHLR</name>
<dbReference type="EMBL" id="CP062983">
    <property type="protein sequence ID" value="QPC85229.1"/>
    <property type="molecule type" value="Genomic_DNA"/>
</dbReference>
<accession>A0A7S8IGZ6</accession>
<dbReference type="Proteomes" id="UP000594468">
    <property type="component" value="Chromosome"/>
</dbReference>
<keyword evidence="4 7" id="KW-0812">Transmembrane</keyword>
<dbReference type="InterPro" id="IPR035906">
    <property type="entry name" value="MetI-like_sf"/>
</dbReference>
<keyword evidence="6 7" id="KW-0472">Membrane</keyword>
<feature type="transmembrane region" description="Helical" evidence="7">
    <location>
        <begin position="98"/>
        <end position="119"/>
    </location>
</feature>
<feature type="transmembrane region" description="Helical" evidence="7">
    <location>
        <begin position="126"/>
        <end position="153"/>
    </location>
</feature>
<dbReference type="PROSITE" id="PS50928">
    <property type="entry name" value="ABC_TM1"/>
    <property type="match status" value="1"/>
</dbReference>
<dbReference type="PANTHER" id="PTHR43744:SF12">
    <property type="entry name" value="ABC TRANSPORTER PERMEASE PROTEIN MG189-RELATED"/>
    <property type="match status" value="1"/>
</dbReference>
<evidence type="ECO:0000256" key="7">
    <source>
        <dbReference type="RuleBase" id="RU363032"/>
    </source>
</evidence>
<evidence type="ECO:0000259" key="8">
    <source>
        <dbReference type="PROSITE" id="PS50928"/>
    </source>
</evidence>
<dbReference type="PANTHER" id="PTHR43744">
    <property type="entry name" value="ABC TRANSPORTER PERMEASE PROTEIN MG189-RELATED-RELATED"/>
    <property type="match status" value="1"/>
</dbReference>
<feature type="transmembrane region" description="Helical" evidence="7">
    <location>
        <begin position="32"/>
        <end position="54"/>
    </location>
</feature>
<dbReference type="CDD" id="cd06261">
    <property type="entry name" value="TM_PBP2"/>
    <property type="match status" value="1"/>
</dbReference>
<evidence type="ECO:0000256" key="6">
    <source>
        <dbReference type="ARBA" id="ARBA00023136"/>
    </source>
</evidence>
<sequence>MQTVTTQSIRKQQPKVTETITFTKRISQIGTIALALLLGFFVLVYVLLPIYWMVKSSFQTNYEIQSVPPLWLPTQFSLDTYRDAVTLIPIGRYMLNSLFVSSLTAVFATTIAAMAAYVLARFRFRFASLILGIILFTQLIPHITRVFPIYFFLQDLGLLNTYFGLIFAYTGFSIPYAVMMLQSYFRSSCPPELEEAGMIDGCSYFGAFWRIVLPVSLPGIVAIGTFTFLGAWNDFLWASLLLNRGELKTLQVGLREFMGEGGTIQNANVFMAACVLATIPAVILFIFLQRYMINGISAGAIKG</sequence>
<dbReference type="Pfam" id="PF00528">
    <property type="entry name" value="BPD_transp_1"/>
    <property type="match status" value="1"/>
</dbReference>
<keyword evidence="3" id="KW-1003">Cell membrane</keyword>
<dbReference type="AlphaFoldDB" id="A0A7S8IGZ6"/>
<keyword evidence="2 7" id="KW-0813">Transport</keyword>
<feature type="domain" description="ABC transmembrane type-1" evidence="8">
    <location>
        <begin position="94"/>
        <end position="288"/>
    </location>
</feature>
<evidence type="ECO:0000256" key="3">
    <source>
        <dbReference type="ARBA" id="ARBA00022475"/>
    </source>
</evidence>
<evidence type="ECO:0000256" key="5">
    <source>
        <dbReference type="ARBA" id="ARBA00022989"/>
    </source>
</evidence>
<gene>
    <name evidence="9" type="ORF">G4Y79_16675</name>
</gene>